<accession>A0A3M7RUF1</accession>
<sequence>MAWLHKLRGILAKQFEIEIGLILNISSKIEKGMKESSVIWFIFNYFEISTKSEKKDLLEGESKTLNDICVLDAGKTNRSITRTVFCGHLANQLGGLIFVTPKQTAKYKRTAKNPANFLVGGHLANQLGGLIFVTPKQTAKYKRTAKNPAIWPASLAA</sequence>
<organism evidence="1 2">
    <name type="scientific">Brachionus plicatilis</name>
    <name type="common">Marine rotifer</name>
    <name type="synonym">Brachionus muelleri</name>
    <dbReference type="NCBI Taxonomy" id="10195"/>
    <lineage>
        <taxon>Eukaryota</taxon>
        <taxon>Metazoa</taxon>
        <taxon>Spiralia</taxon>
        <taxon>Gnathifera</taxon>
        <taxon>Rotifera</taxon>
        <taxon>Eurotatoria</taxon>
        <taxon>Monogononta</taxon>
        <taxon>Pseudotrocha</taxon>
        <taxon>Ploima</taxon>
        <taxon>Brachionidae</taxon>
        <taxon>Brachionus</taxon>
    </lineage>
</organism>
<dbReference type="Proteomes" id="UP000276133">
    <property type="component" value="Unassembled WGS sequence"/>
</dbReference>
<keyword evidence="2" id="KW-1185">Reference proteome</keyword>
<proteinExistence type="predicted"/>
<protein>
    <submittedName>
        <fullName evidence="1">Uncharacterized protein</fullName>
    </submittedName>
</protein>
<gene>
    <name evidence="1" type="ORF">BpHYR1_023261</name>
</gene>
<reference evidence="1 2" key="1">
    <citation type="journal article" date="2018" name="Sci. Rep.">
        <title>Genomic signatures of local adaptation to the degree of environmental predictability in rotifers.</title>
        <authorList>
            <person name="Franch-Gras L."/>
            <person name="Hahn C."/>
            <person name="Garcia-Roger E.M."/>
            <person name="Carmona M.J."/>
            <person name="Serra M."/>
            <person name="Gomez A."/>
        </authorList>
    </citation>
    <scope>NUCLEOTIDE SEQUENCE [LARGE SCALE GENOMIC DNA]</scope>
    <source>
        <strain evidence="1">HYR1</strain>
    </source>
</reference>
<name>A0A3M7RUF1_BRAPC</name>
<dbReference type="EMBL" id="REGN01002594">
    <property type="protein sequence ID" value="RNA27122.1"/>
    <property type="molecule type" value="Genomic_DNA"/>
</dbReference>
<comment type="caution">
    <text evidence="1">The sequence shown here is derived from an EMBL/GenBank/DDBJ whole genome shotgun (WGS) entry which is preliminary data.</text>
</comment>
<evidence type="ECO:0000313" key="2">
    <source>
        <dbReference type="Proteomes" id="UP000276133"/>
    </source>
</evidence>
<dbReference type="AlphaFoldDB" id="A0A3M7RUF1"/>
<evidence type="ECO:0000313" key="1">
    <source>
        <dbReference type="EMBL" id="RNA27122.1"/>
    </source>
</evidence>